<evidence type="ECO:0000313" key="3">
    <source>
        <dbReference type="Proteomes" id="UP000321820"/>
    </source>
</evidence>
<feature type="compositionally biased region" description="Polar residues" evidence="1">
    <location>
        <begin position="186"/>
        <end position="196"/>
    </location>
</feature>
<dbReference type="RefSeq" id="WP_147648538.1">
    <property type="nucleotide sequence ID" value="NZ_CP042806.1"/>
</dbReference>
<keyword evidence="3" id="KW-1185">Reference proteome</keyword>
<evidence type="ECO:0000313" key="2">
    <source>
        <dbReference type="EMBL" id="QEE29345.1"/>
    </source>
</evidence>
<organism evidence="2 3">
    <name type="scientific">Terriglobus albidus</name>
    <dbReference type="NCBI Taxonomy" id="1592106"/>
    <lineage>
        <taxon>Bacteria</taxon>
        <taxon>Pseudomonadati</taxon>
        <taxon>Acidobacteriota</taxon>
        <taxon>Terriglobia</taxon>
        <taxon>Terriglobales</taxon>
        <taxon>Acidobacteriaceae</taxon>
        <taxon>Terriglobus</taxon>
    </lineage>
</organism>
<feature type="compositionally biased region" description="Low complexity" evidence="1">
    <location>
        <begin position="696"/>
        <end position="705"/>
    </location>
</feature>
<sequence length="715" mass="73117">MAAATIGPSLARGTAISSDVHSTGISDNLSGTGDSLFAGMFEAAAGTGTQTATDATVLADGKTKIPATQTLLAGTFDKAPDLSRGSLQQTTSAVETVPHSAETSAASAPTTSQTVTAPQGASAVSDVVPQPMGSIPDVEAPQADPKNAVGTMAAQELPVPVAQDRSQPADTKLLPQAPHESDAEPVSQSENASPVSDSDKGKTSDTEPAVAVAVKPNASAPPIPVQPAPVTKDAPAQSEIPAQANTAVQATPDQQATSTRETVPQPQVPSQTQESKAGTGTLPLVMPRGHQYAYQPIVRAIDIGSGSDVSQTAALVKADSPKGQISTDTKEDVPQVPSSSDEKNDAQDNGQDGSLVAAVIVPAMPAELAGGEPTKVGKDALSSSESHSTVRGSSKGSVSGKISHRETGNNVAPQQQIIQSDAAVNAMPMTSAAPTVQKQEQGDSVEGPLQSVVAVKTVTTKAVAGKFGRPVQVAERQKTATAKDEKSAKDEAGVTKTLQDVSAPAEKNTSAPEAAAPQVAHSPAVHTVDNKLHTVSALKVETGFNNLQDLANASKPPQSASHDPFARLDAAAGSNAQESGAQWVAAGHRQIEVAIADETHGVMHVRAEKGSDNTVQAVVMASSEVSHEVLKAEAPHMTSFLSQQTVPVDRVQVVRMQESAAMNMDLGGRAQQDRGQQSSGTDAGAEQKKLVWRQVGASPSLSTSSRGLGLLSVRV</sequence>
<feature type="compositionally biased region" description="Low complexity" evidence="1">
    <location>
        <begin position="100"/>
        <end position="117"/>
    </location>
</feature>
<reference evidence="2 3" key="1">
    <citation type="submission" date="2019-08" db="EMBL/GenBank/DDBJ databases">
        <title>Complete genome sequence of Terriglobus albidus strain ORNL.</title>
        <authorList>
            <person name="Podar M."/>
        </authorList>
    </citation>
    <scope>NUCLEOTIDE SEQUENCE [LARGE SCALE GENOMIC DNA]</scope>
    <source>
        <strain evidence="2 3">ORNL</strain>
    </source>
</reference>
<feature type="compositionally biased region" description="Polar residues" evidence="1">
    <location>
        <begin position="243"/>
        <end position="260"/>
    </location>
</feature>
<feature type="region of interest" description="Disordered" evidence="1">
    <location>
        <begin position="159"/>
        <end position="284"/>
    </location>
</feature>
<proteinExistence type="predicted"/>
<feature type="compositionally biased region" description="Low complexity" evidence="1">
    <location>
        <begin position="389"/>
        <end position="401"/>
    </location>
</feature>
<feature type="compositionally biased region" description="Basic and acidic residues" evidence="1">
    <location>
        <begin position="475"/>
        <end position="493"/>
    </location>
</feature>
<feature type="compositionally biased region" description="Low complexity" evidence="1">
    <location>
        <begin position="261"/>
        <end position="275"/>
    </location>
</feature>
<feature type="region of interest" description="Disordered" evidence="1">
    <location>
        <begin position="472"/>
        <end position="521"/>
    </location>
</feature>
<feature type="region of interest" description="Disordered" evidence="1">
    <location>
        <begin position="369"/>
        <end position="415"/>
    </location>
</feature>
<dbReference type="KEGG" id="talb:FTW19_15905"/>
<feature type="region of interest" description="Disordered" evidence="1">
    <location>
        <begin position="317"/>
        <end position="350"/>
    </location>
</feature>
<gene>
    <name evidence="2" type="ORF">FTW19_15905</name>
</gene>
<dbReference type="Proteomes" id="UP000321820">
    <property type="component" value="Chromosome"/>
</dbReference>
<feature type="region of interest" description="Disordered" evidence="1">
    <location>
        <begin position="78"/>
        <end position="144"/>
    </location>
</feature>
<feature type="region of interest" description="Disordered" evidence="1">
    <location>
        <begin position="668"/>
        <end position="705"/>
    </location>
</feature>
<accession>A0A5B9EE01</accession>
<evidence type="ECO:0000256" key="1">
    <source>
        <dbReference type="SAM" id="MobiDB-lite"/>
    </source>
</evidence>
<dbReference type="AlphaFoldDB" id="A0A5B9EE01"/>
<dbReference type="Gene3D" id="3.30.750.140">
    <property type="match status" value="1"/>
</dbReference>
<feature type="compositionally biased region" description="Polar residues" evidence="1">
    <location>
        <begin position="85"/>
        <end position="94"/>
    </location>
</feature>
<name>A0A5B9EE01_9BACT</name>
<protein>
    <submittedName>
        <fullName evidence="2">Uncharacterized protein</fullName>
    </submittedName>
</protein>
<dbReference type="InterPro" id="IPR038610">
    <property type="entry name" value="FliK-like_C_sf"/>
</dbReference>
<dbReference type="EMBL" id="CP042806">
    <property type="protein sequence ID" value="QEE29345.1"/>
    <property type="molecule type" value="Genomic_DNA"/>
</dbReference>